<dbReference type="InterPro" id="IPR042070">
    <property type="entry name" value="PucR_C-HTH_sf"/>
</dbReference>
<accession>A0A430AGH2</accession>
<dbReference type="InterPro" id="IPR025736">
    <property type="entry name" value="PucR_C-HTH_dom"/>
</dbReference>
<proteinExistence type="predicted"/>
<dbReference type="Pfam" id="PF13556">
    <property type="entry name" value="HTH_30"/>
    <property type="match status" value="1"/>
</dbReference>
<evidence type="ECO:0000313" key="3">
    <source>
        <dbReference type="Proteomes" id="UP000288669"/>
    </source>
</evidence>
<dbReference type="Gene3D" id="1.10.10.2840">
    <property type="entry name" value="PucR C-terminal helix-turn-helix domain"/>
    <property type="match status" value="1"/>
</dbReference>
<sequence>MTFQELLGIYPAAVLLTENDAKEQELLYVKVTEGFAGIRKAALTQNEQKLLKLLTQINKAKTGLEEHEWYPILFENQKLSIPSTVRIIQVRLNYHHDFLKKEWIQAIKEFFSSYLDVFFLNETEAIIVEEKDKKSATLTEIEGFFQALDGDFSYETQFFLGSFWKEPSEVYPCFQNERTLFSHVCRTSKKSKGFTLGEVVLKGSFMEDLRRKRLFQTLYQQWFTPDMNQLLESLWRQQGNISSVSKELFLHRNTVVYRMERFQEHTFLNLKCMDDVFLCHFLIQLFG</sequence>
<dbReference type="OrthoDB" id="9792148at2"/>
<dbReference type="Proteomes" id="UP000288669">
    <property type="component" value="Unassembled WGS sequence"/>
</dbReference>
<evidence type="ECO:0000259" key="1">
    <source>
        <dbReference type="Pfam" id="PF13556"/>
    </source>
</evidence>
<dbReference type="EMBL" id="NGJZ01000002">
    <property type="protein sequence ID" value="RSU06988.1"/>
    <property type="molecule type" value="Genomic_DNA"/>
</dbReference>
<dbReference type="RefSeq" id="WP_126824231.1">
    <property type="nucleotide sequence ID" value="NZ_JBHLWU010000002.1"/>
</dbReference>
<gene>
    <name evidence="2" type="ORF">CBF30_06925</name>
</gene>
<comment type="caution">
    <text evidence="2">The sequence shown here is derived from an EMBL/GenBank/DDBJ whole genome shotgun (WGS) entry which is preliminary data.</text>
</comment>
<feature type="domain" description="PucR C-terminal helix-turn-helix" evidence="1">
    <location>
        <begin position="231"/>
        <end position="281"/>
    </location>
</feature>
<keyword evidence="3" id="KW-1185">Reference proteome</keyword>
<reference evidence="2 3" key="1">
    <citation type="submission" date="2017-05" db="EMBL/GenBank/DDBJ databases">
        <title>Vagococcus spp. assemblies.</title>
        <authorList>
            <person name="Gulvik C.A."/>
        </authorList>
    </citation>
    <scope>NUCLEOTIDE SEQUENCE [LARGE SCALE GENOMIC DNA]</scope>
    <source>
        <strain evidence="2 3">DSM 24756</strain>
    </source>
</reference>
<protein>
    <recommendedName>
        <fullName evidence="1">PucR C-terminal helix-turn-helix domain-containing protein</fullName>
    </recommendedName>
</protein>
<dbReference type="PANTHER" id="PTHR33744:SF15">
    <property type="entry name" value="CARBOHYDRATE DIACID REGULATOR"/>
    <property type="match status" value="1"/>
</dbReference>
<organism evidence="2 3">
    <name type="scientific">Vagococcus entomophilus</name>
    <dbReference type="NCBI Taxonomy" id="1160095"/>
    <lineage>
        <taxon>Bacteria</taxon>
        <taxon>Bacillati</taxon>
        <taxon>Bacillota</taxon>
        <taxon>Bacilli</taxon>
        <taxon>Lactobacillales</taxon>
        <taxon>Enterococcaceae</taxon>
        <taxon>Vagococcus</taxon>
    </lineage>
</organism>
<name>A0A430AGH2_9ENTE</name>
<dbReference type="PANTHER" id="PTHR33744">
    <property type="entry name" value="CARBOHYDRATE DIACID REGULATOR"/>
    <property type="match status" value="1"/>
</dbReference>
<dbReference type="AlphaFoldDB" id="A0A430AGH2"/>
<evidence type="ECO:0000313" key="2">
    <source>
        <dbReference type="EMBL" id="RSU06988.1"/>
    </source>
</evidence>
<dbReference type="InterPro" id="IPR051448">
    <property type="entry name" value="CdaR-like_regulators"/>
</dbReference>